<evidence type="ECO:0000256" key="1">
    <source>
        <dbReference type="SAM" id="MobiDB-lite"/>
    </source>
</evidence>
<dbReference type="InterPro" id="IPR010178">
    <property type="entry name" value="Lit"/>
</dbReference>
<dbReference type="EMBL" id="QQXL01000003">
    <property type="protein sequence ID" value="RKW70639.1"/>
    <property type="molecule type" value="Genomic_DNA"/>
</dbReference>
<feature type="transmembrane region" description="Helical" evidence="2">
    <location>
        <begin position="205"/>
        <end position="231"/>
    </location>
</feature>
<feature type="transmembrane region" description="Helical" evidence="2">
    <location>
        <begin position="395"/>
        <end position="415"/>
    </location>
</feature>
<feature type="compositionally biased region" description="Low complexity" evidence="1">
    <location>
        <begin position="1"/>
        <end position="16"/>
    </location>
</feature>
<feature type="transmembrane region" description="Helical" evidence="2">
    <location>
        <begin position="336"/>
        <end position="358"/>
    </location>
</feature>
<keyword evidence="2" id="KW-0472">Membrane</keyword>
<name>A0A496PJJ0_9MICC</name>
<reference evidence="3 4" key="1">
    <citation type="submission" date="2018-07" db="EMBL/GenBank/DDBJ databases">
        <title>Arthrobacter sp. nov., isolated from raw cow's milk with high bacterial count.</title>
        <authorList>
            <person name="Hahne J."/>
            <person name="Isele D."/>
            <person name="Lipski A."/>
        </authorList>
    </citation>
    <scope>NUCLEOTIDE SEQUENCE [LARGE SCALE GENOMIC DNA]</scope>
    <source>
        <strain evidence="3 4">JZ R-183</strain>
    </source>
</reference>
<feature type="compositionally biased region" description="Low complexity" evidence="1">
    <location>
        <begin position="127"/>
        <end position="159"/>
    </location>
</feature>
<sequence>MSQNQTPQPPNGGQEPEWWEAGEYAGQSYVPGSLDSDTPADTGSAAATDSAATDSGAANSGAGESSAARAARLEASGPPTEAVPVVVPVVVPGDAPGASAKPVEDEPAQEPVLRHRPIAEPMTAPFAATSTASAQRTTQTAAQPITPQSTTQASPATAALREAAPEPETTRYKDTEGLDVPGVTSETTLKAALETKPVFPRVLQWVVAILTPLVLVVLAIRSVASGGFLWLEYNRPGFPQDQFGFNGEQRMTFGSYGLNFINSFAGRDYLGGLMTPNGVQTTGGVKLFRDEEVGHMADVQALVHLAYLLGVIAVVIIAISFLVLRSRYAGGIRRGLFAGAWVTLGLFAALGAMAVLGWQTFFTGFHELFFTGGNWEFFMDDTLIRLYPPQFWMDAALTLAGIVAVAVLLILIFTWPTRARRERSKLRQAEREFRLS</sequence>
<evidence type="ECO:0000313" key="4">
    <source>
        <dbReference type="Proteomes" id="UP000273119"/>
    </source>
</evidence>
<keyword evidence="2" id="KW-1133">Transmembrane helix</keyword>
<protein>
    <submittedName>
        <fullName evidence="3">DUF1461 domain-containing protein</fullName>
    </submittedName>
</protein>
<feature type="compositionally biased region" description="Low complexity" evidence="1">
    <location>
        <begin position="35"/>
        <end position="92"/>
    </location>
</feature>
<accession>A0A496PJJ0</accession>
<comment type="caution">
    <text evidence="3">The sequence shown here is derived from an EMBL/GenBank/DDBJ whole genome shotgun (WGS) entry which is preliminary data.</text>
</comment>
<keyword evidence="2" id="KW-0812">Transmembrane</keyword>
<dbReference type="Pfam" id="PF07314">
    <property type="entry name" value="Lit"/>
    <property type="match status" value="1"/>
</dbReference>
<evidence type="ECO:0000256" key="2">
    <source>
        <dbReference type="SAM" id="Phobius"/>
    </source>
</evidence>
<dbReference type="AlphaFoldDB" id="A0A496PJJ0"/>
<keyword evidence="4" id="KW-1185">Reference proteome</keyword>
<feature type="region of interest" description="Disordered" evidence="1">
    <location>
        <begin position="1"/>
        <end position="181"/>
    </location>
</feature>
<evidence type="ECO:0000313" key="3">
    <source>
        <dbReference type="EMBL" id="RKW70639.1"/>
    </source>
</evidence>
<feature type="transmembrane region" description="Helical" evidence="2">
    <location>
        <begin position="305"/>
        <end position="324"/>
    </location>
</feature>
<organism evidence="3 4">
    <name type="scientific">Galactobacter caseinivorans</name>
    <dbReference type="NCBI Taxonomy" id="2676123"/>
    <lineage>
        <taxon>Bacteria</taxon>
        <taxon>Bacillati</taxon>
        <taxon>Actinomycetota</taxon>
        <taxon>Actinomycetes</taxon>
        <taxon>Micrococcales</taxon>
        <taxon>Micrococcaceae</taxon>
        <taxon>Galactobacter</taxon>
    </lineage>
</organism>
<gene>
    <name evidence="3" type="ORF">DWQ67_05855</name>
</gene>
<dbReference type="RefSeq" id="WP_121484663.1">
    <property type="nucleotide sequence ID" value="NZ_QQXL01000003.1"/>
</dbReference>
<proteinExistence type="predicted"/>
<dbReference type="Proteomes" id="UP000273119">
    <property type="component" value="Unassembled WGS sequence"/>
</dbReference>